<name>A0ABU5W0R2_9BACT</name>
<organism evidence="2 3">
    <name type="scientific">Bacteriovorax antarcticus</name>
    <dbReference type="NCBI Taxonomy" id="3088717"/>
    <lineage>
        <taxon>Bacteria</taxon>
        <taxon>Pseudomonadati</taxon>
        <taxon>Bdellovibrionota</taxon>
        <taxon>Bacteriovoracia</taxon>
        <taxon>Bacteriovoracales</taxon>
        <taxon>Bacteriovoracaceae</taxon>
        <taxon>Bacteriovorax</taxon>
    </lineage>
</organism>
<comment type="caution">
    <text evidence="2">The sequence shown here is derived from an EMBL/GenBank/DDBJ whole genome shotgun (WGS) entry which is preliminary data.</text>
</comment>
<sequence>MNLKNKLYKSVIFLILILSANTAVCSSNNKNSKKVKNGWSEAYGGVIKNSKVICSKKLILDGSLKDGINFPNKKNQVIYLDCDKWSVHEYLPLLGRTDTNYAVTSEMVGNYKAKLRSRTSY</sequence>
<evidence type="ECO:0000313" key="3">
    <source>
        <dbReference type="Proteomes" id="UP001302274"/>
    </source>
</evidence>
<reference evidence="2 3" key="1">
    <citation type="submission" date="2023-11" db="EMBL/GenBank/DDBJ databases">
        <title>A Novel Polar Bacteriovorax (B. antarcticus) Isolated from the Biocrust in Antarctica.</title>
        <authorList>
            <person name="Mun W."/>
            <person name="Choi S.Y."/>
            <person name="Mitchell R.J."/>
        </authorList>
    </citation>
    <scope>NUCLEOTIDE SEQUENCE [LARGE SCALE GENOMIC DNA]</scope>
    <source>
        <strain evidence="2 3">PP10</strain>
    </source>
</reference>
<evidence type="ECO:0000313" key="2">
    <source>
        <dbReference type="EMBL" id="MEA9358139.1"/>
    </source>
</evidence>
<accession>A0ABU5W0R2</accession>
<dbReference type="Proteomes" id="UP001302274">
    <property type="component" value="Unassembled WGS sequence"/>
</dbReference>
<proteinExistence type="predicted"/>
<keyword evidence="3" id="KW-1185">Reference proteome</keyword>
<feature type="signal peptide" evidence="1">
    <location>
        <begin position="1"/>
        <end position="25"/>
    </location>
</feature>
<evidence type="ECO:0000256" key="1">
    <source>
        <dbReference type="SAM" id="SignalP"/>
    </source>
</evidence>
<feature type="chain" id="PRO_5046354810" evidence="1">
    <location>
        <begin position="26"/>
        <end position="121"/>
    </location>
</feature>
<dbReference type="EMBL" id="JAYGJQ010000003">
    <property type="protein sequence ID" value="MEA9358139.1"/>
    <property type="molecule type" value="Genomic_DNA"/>
</dbReference>
<gene>
    <name evidence="2" type="ORF">SHI21_18035</name>
</gene>
<protein>
    <submittedName>
        <fullName evidence="2">Uncharacterized protein</fullName>
    </submittedName>
</protein>
<dbReference type="RefSeq" id="WP_323578420.1">
    <property type="nucleotide sequence ID" value="NZ_JAYGJQ010000003.1"/>
</dbReference>
<keyword evidence="1" id="KW-0732">Signal</keyword>